<evidence type="ECO:0000313" key="2">
    <source>
        <dbReference type="EMBL" id="KAA8570597.1"/>
    </source>
</evidence>
<organism evidence="2 3">
    <name type="scientific">Monilinia fructicola</name>
    <name type="common">Brown rot fungus</name>
    <name type="synonym">Ciboria fructicola</name>
    <dbReference type="NCBI Taxonomy" id="38448"/>
    <lineage>
        <taxon>Eukaryota</taxon>
        <taxon>Fungi</taxon>
        <taxon>Dikarya</taxon>
        <taxon>Ascomycota</taxon>
        <taxon>Pezizomycotina</taxon>
        <taxon>Leotiomycetes</taxon>
        <taxon>Helotiales</taxon>
        <taxon>Sclerotiniaceae</taxon>
        <taxon>Monilinia</taxon>
    </lineage>
</organism>
<comment type="caution">
    <text evidence="2">The sequence shown here is derived from an EMBL/GenBank/DDBJ whole genome shotgun (WGS) entry which is preliminary data.</text>
</comment>
<feature type="compositionally biased region" description="Basic and acidic residues" evidence="1">
    <location>
        <begin position="25"/>
        <end position="39"/>
    </location>
</feature>
<sequence length="348" mass="40436">MQHNNNIKPHHRQLRRRTQSRLPHQPREMVHKTEPEKKRSSTSIPAYINQSLELVVTRLEYRRLLAELELSELKGFVDDKLRYEYDSTAEILYIPPMPSVRHETFSAKVSRETEAQLVKIANGPKNETSEFASKISTGRSGKVYLREFDSDDDDLELIKDWIEREPDEQFQHEGAVYPGVVFEIASSQSRKSLEKVAWDYIQYSNGSIKVVVGFQLGYDKDLTARCCTWGSFSILRQIIPQSNQDVTHSSLSSFAPSEVVELKEPTPDITITYAQLATFLNQAESMQQVKQLENEETGAKKSTRKTRKRKREATPTELPIKRERQFLEQEKRVERMTTRQDRAFRGRK</sequence>
<feature type="compositionally biased region" description="Basic and acidic residues" evidence="1">
    <location>
        <begin position="319"/>
        <end position="348"/>
    </location>
</feature>
<evidence type="ECO:0000256" key="1">
    <source>
        <dbReference type="SAM" id="MobiDB-lite"/>
    </source>
</evidence>
<name>A0A5M9JPG8_MONFR</name>
<protein>
    <submittedName>
        <fullName evidence="2">Uncharacterized protein</fullName>
    </submittedName>
</protein>
<accession>A0A5M9JPG8</accession>
<feature type="compositionally biased region" description="Basic residues" evidence="1">
    <location>
        <begin position="301"/>
        <end position="311"/>
    </location>
</feature>
<evidence type="ECO:0000313" key="3">
    <source>
        <dbReference type="Proteomes" id="UP000322873"/>
    </source>
</evidence>
<dbReference type="Proteomes" id="UP000322873">
    <property type="component" value="Unassembled WGS sequence"/>
</dbReference>
<keyword evidence="3" id="KW-1185">Reference proteome</keyword>
<proteinExistence type="predicted"/>
<gene>
    <name evidence="2" type="ORF">EYC84_002854</name>
</gene>
<dbReference type="AlphaFoldDB" id="A0A5M9JPG8"/>
<feature type="region of interest" description="Disordered" evidence="1">
    <location>
        <begin position="1"/>
        <end position="42"/>
    </location>
</feature>
<dbReference type="VEuPathDB" id="FungiDB:MFRU_078g00010"/>
<feature type="compositionally biased region" description="Basic residues" evidence="1">
    <location>
        <begin position="8"/>
        <end position="19"/>
    </location>
</feature>
<dbReference type="EMBL" id="VICG01000007">
    <property type="protein sequence ID" value="KAA8570597.1"/>
    <property type="molecule type" value="Genomic_DNA"/>
</dbReference>
<reference evidence="2 3" key="1">
    <citation type="submission" date="2019-06" db="EMBL/GenBank/DDBJ databases">
        <title>Genome Sequence of the Brown Rot Fungal Pathogen Monilinia fructicola.</title>
        <authorList>
            <person name="De Miccolis Angelini R.M."/>
            <person name="Landi L."/>
            <person name="Abate D."/>
            <person name="Pollastro S."/>
            <person name="Romanazzi G."/>
            <person name="Faretra F."/>
        </authorList>
    </citation>
    <scope>NUCLEOTIDE SEQUENCE [LARGE SCALE GENOMIC DNA]</scope>
    <source>
        <strain evidence="2 3">Mfrc123</strain>
    </source>
</reference>
<feature type="region of interest" description="Disordered" evidence="1">
    <location>
        <begin position="289"/>
        <end position="348"/>
    </location>
</feature>